<organism evidence="2 3">
    <name type="scientific">Xanthomonas rydalmerensis</name>
    <dbReference type="NCBI Taxonomy" id="3046274"/>
    <lineage>
        <taxon>Bacteria</taxon>
        <taxon>Pseudomonadati</taxon>
        <taxon>Pseudomonadota</taxon>
        <taxon>Gammaproteobacteria</taxon>
        <taxon>Lysobacterales</taxon>
        <taxon>Lysobacteraceae</taxon>
        <taxon>Xanthomonas</taxon>
    </lineage>
</organism>
<protein>
    <submittedName>
        <fullName evidence="2">Uncharacterized protein</fullName>
    </submittedName>
</protein>
<dbReference type="RefSeq" id="WP_317844164.1">
    <property type="nucleotide sequence ID" value="NZ_CP126170.1"/>
</dbReference>
<reference evidence="2 3" key="1">
    <citation type="submission" date="2023-05" db="EMBL/GenBank/DDBJ databases">
        <title>Xanthomonas rydalmerenesis sp. nov., a novel Xanthomonas species isolated from Fragaria x ananassa.</title>
        <authorList>
            <person name="McKnight D.J.E."/>
            <person name="Wong-Bajracharya J."/>
            <person name="Okoh E.B."/>
            <person name="Snijders F."/>
            <person name="Lidbetter F."/>
            <person name="Webster J."/>
            <person name="Djordjevic S.P."/>
            <person name="Bogema D.R."/>
            <person name="Chapman T.A."/>
        </authorList>
    </citation>
    <scope>NUCLEOTIDE SEQUENCE [LARGE SCALE GENOMIC DNA]</scope>
    <source>
        <strain evidence="2 3">DAR34883</strain>
    </source>
</reference>
<evidence type="ECO:0000313" key="3">
    <source>
        <dbReference type="Proteomes" id="UP001302020"/>
    </source>
</evidence>
<proteinExistence type="predicted"/>
<evidence type="ECO:0000256" key="1">
    <source>
        <dbReference type="SAM" id="MobiDB-lite"/>
    </source>
</evidence>
<gene>
    <name evidence="2" type="ORF">QN243_21095</name>
</gene>
<accession>A0ABZ0JM07</accession>
<dbReference type="EMBL" id="CP126172">
    <property type="protein sequence ID" value="WOS40849.1"/>
    <property type="molecule type" value="Genomic_DNA"/>
</dbReference>
<sequence>MHFEHRDSSNRMLSLPTARHAARVGGTSVPTQEVSRITIFFLVSDDAPRIAVNGGGSLTEAAAGVRSVFDRCDGD</sequence>
<keyword evidence="3" id="KW-1185">Reference proteome</keyword>
<dbReference type="Proteomes" id="UP001302020">
    <property type="component" value="Chromosome"/>
</dbReference>
<evidence type="ECO:0000313" key="2">
    <source>
        <dbReference type="EMBL" id="WOS40849.1"/>
    </source>
</evidence>
<name>A0ABZ0JM07_9XANT</name>
<feature type="region of interest" description="Disordered" evidence="1">
    <location>
        <begin position="1"/>
        <end position="28"/>
    </location>
</feature>